<evidence type="ECO:0000313" key="4">
    <source>
        <dbReference type="EMBL" id="PTE13326.1"/>
    </source>
</evidence>
<keyword evidence="5" id="KW-1185">Reference proteome</keyword>
<protein>
    <submittedName>
        <fullName evidence="4">Two-component system response regulator</fullName>
    </submittedName>
</protein>
<comment type="caution">
    <text evidence="4">The sequence shown here is derived from an EMBL/GenBank/DDBJ whole genome shotgun (WGS) entry which is preliminary data.</text>
</comment>
<accession>A0A2T4J5Z7</accession>
<dbReference type="AlphaFoldDB" id="A0A2T4J5Z7"/>
<evidence type="ECO:0000256" key="1">
    <source>
        <dbReference type="ARBA" id="ARBA00022553"/>
    </source>
</evidence>
<feature type="modified residue" description="4-aspartylphosphate" evidence="2">
    <location>
        <position position="53"/>
    </location>
</feature>
<evidence type="ECO:0000259" key="3">
    <source>
        <dbReference type="PROSITE" id="PS50110"/>
    </source>
</evidence>
<dbReference type="InterPro" id="IPR011006">
    <property type="entry name" value="CheY-like_superfamily"/>
</dbReference>
<dbReference type="PANTHER" id="PTHR44591">
    <property type="entry name" value="STRESS RESPONSE REGULATOR PROTEIN 1"/>
    <property type="match status" value="1"/>
</dbReference>
<dbReference type="Proteomes" id="UP000241362">
    <property type="component" value="Unassembled WGS sequence"/>
</dbReference>
<sequence length="128" mass="13379">MGQHVLLIEDEPNIAEAIGFILSRDGWQVTHLSTGTGAAATAQRITPDLIILDHMLPDLSGLEVLAALRGDPSTAATPVLMLTARGQSRDREAAARAGADSFMAKPFANAEILAEVRALAGRAPVARG</sequence>
<reference evidence="4 5" key="1">
    <citation type="submission" date="2018-03" db="EMBL/GenBank/DDBJ databases">
        <title>Rhodobacter blasticus.</title>
        <authorList>
            <person name="Meyer T.E."/>
            <person name="Miller S."/>
            <person name="Lodha T."/>
            <person name="Gandham S."/>
            <person name="Chintalapati S."/>
            <person name="Chintalapati V.R."/>
        </authorList>
    </citation>
    <scope>NUCLEOTIDE SEQUENCE [LARGE SCALE GENOMIC DNA]</scope>
    <source>
        <strain evidence="4 5">DSM 2131</strain>
    </source>
</reference>
<dbReference type="Gene3D" id="3.40.50.2300">
    <property type="match status" value="1"/>
</dbReference>
<dbReference type="InterPro" id="IPR001789">
    <property type="entry name" value="Sig_transdc_resp-reg_receiver"/>
</dbReference>
<dbReference type="PROSITE" id="PS50110">
    <property type="entry name" value="RESPONSE_REGULATORY"/>
    <property type="match status" value="1"/>
</dbReference>
<dbReference type="PANTHER" id="PTHR44591:SF22">
    <property type="entry name" value="CHEY SUBFAMILY"/>
    <property type="match status" value="1"/>
</dbReference>
<gene>
    <name evidence="4" type="ORF">C5F44_14270</name>
</gene>
<dbReference type="SMART" id="SM00448">
    <property type="entry name" value="REC"/>
    <property type="match status" value="1"/>
</dbReference>
<name>A0A2T4J5Z7_FUSBL</name>
<proteinExistence type="predicted"/>
<feature type="domain" description="Response regulatory" evidence="3">
    <location>
        <begin position="4"/>
        <end position="120"/>
    </location>
</feature>
<dbReference type="GO" id="GO:0000160">
    <property type="term" value="P:phosphorelay signal transduction system"/>
    <property type="evidence" value="ECO:0007669"/>
    <property type="project" value="InterPro"/>
</dbReference>
<keyword evidence="1 2" id="KW-0597">Phosphoprotein</keyword>
<organism evidence="4 5">
    <name type="scientific">Fuscovulum blasticum DSM 2131</name>
    <dbReference type="NCBI Taxonomy" id="1188250"/>
    <lineage>
        <taxon>Bacteria</taxon>
        <taxon>Pseudomonadati</taxon>
        <taxon>Pseudomonadota</taxon>
        <taxon>Alphaproteobacteria</taxon>
        <taxon>Rhodobacterales</taxon>
        <taxon>Paracoccaceae</taxon>
        <taxon>Pseudogemmobacter</taxon>
    </lineage>
</organism>
<evidence type="ECO:0000256" key="2">
    <source>
        <dbReference type="PROSITE-ProRule" id="PRU00169"/>
    </source>
</evidence>
<dbReference type="SUPFAM" id="SSF52172">
    <property type="entry name" value="CheY-like"/>
    <property type="match status" value="1"/>
</dbReference>
<dbReference type="InterPro" id="IPR050595">
    <property type="entry name" value="Bact_response_regulator"/>
</dbReference>
<dbReference type="EMBL" id="PZKE01000015">
    <property type="protein sequence ID" value="PTE13326.1"/>
    <property type="molecule type" value="Genomic_DNA"/>
</dbReference>
<dbReference type="CDD" id="cd17574">
    <property type="entry name" value="REC_OmpR"/>
    <property type="match status" value="1"/>
</dbReference>
<dbReference type="RefSeq" id="WP_107674217.1">
    <property type="nucleotide sequence ID" value="NZ_PZKE01000015.1"/>
</dbReference>
<evidence type="ECO:0000313" key="5">
    <source>
        <dbReference type="Proteomes" id="UP000241362"/>
    </source>
</evidence>
<dbReference type="Pfam" id="PF00072">
    <property type="entry name" value="Response_reg"/>
    <property type="match status" value="1"/>
</dbReference>